<dbReference type="InterPro" id="IPR043132">
    <property type="entry name" value="BCAT-like_C"/>
</dbReference>
<name>A0A9D1QIA5_9STAP</name>
<gene>
    <name evidence="1" type="ORF">H9891_05945</name>
</gene>
<reference evidence="1" key="1">
    <citation type="journal article" date="2021" name="PeerJ">
        <title>Extensive microbial diversity within the chicken gut microbiome revealed by metagenomics and culture.</title>
        <authorList>
            <person name="Gilroy R."/>
            <person name="Ravi A."/>
            <person name="Getino M."/>
            <person name="Pursley I."/>
            <person name="Horton D.L."/>
            <person name="Alikhan N.F."/>
            <person name="Baker D."/>
            <person name="Gharbi K."/>
            <person name="Hall N."/>
            <person name="Watson M."/>
            <person name="Adriaenssens E.M."/>
            <person name="Foster-Nyarko E."/>
            <person name="Jarju S."/>
            <person name="Secka A."/>
            <person name="Antonio M."/>
            <person name="Oren A."/>
            <person name="Chaudhuri R.R."/>
            <person name="La Ragione R."/>
            <person name="Hildebrand F."/>
            <person name="Pallen M.J."/>
        </authorList>
    </citation>
    <scope>NUCLEOTIDE SEQUENCE</scope>
    <source>
        <strain evidence="1">ChiHjej13B12-752</strain>
    </source>
</reference>
<sequence>MFYTPPLSRGLLGGVMRRSLLSAGVIPSAAVQRVNLSLNWTPGLYRYMINSLKEWVEISLDVSG</sequence>
<dbReference type="InterPro" id="IPR036038">
    <property type="entry name" value="Aminotransferase-like"/>
</dbReference>
<dbReference type="Proteomes" id="UP000823989">
    <property type="component" value="Unassembled WGS sequence"/>
</dbReference>
<organism evidence="1 2">
    <name type="scientific">Candidatus Salinicoccus stercoripullorum</name>
    <dbReference type="NCBI Taxonomy" id="2838756"/>
    <lineage>
        <taxon>Bacteria</taxon>
        <taxon>Bacillati</taxon>
        <taxon>Bacillota</taxon>
        <taxon>Bacilli</taxon>
        <taxon>Bacillales</taxon>
        <taxon>Staphylococcaceae</taxon>
        <taxon>Salinicoccus</taxon>
    </lineage>
</organism>
<dbReference type="GO" id="GO:0003824">
    <property type="term" value="F:catalytic activity"/>
    <property type="evidence" value="ECO:0007669"/>
    <property type="project" value="InterPro"/>
</dbReference>
<dbReference type="Gene3D" id="3.20.10.10">
    <property type="entry name" value="D-amino Acid Aminotransferase, subunit A, domain 2"/>
    <property type="match status" value="1"/>
</dbReference>
<dbReference type="SUPFAM" id="SSF56752">
    <property type="entry name" value="D-aminoacid aminotransferase-like PLP-dependent enzymes"/>
    <property type="match status" value="1"/>
</dbReference>
<dbReference type="AlphaFoldDB" id="A0A9D1QIA5"/>
<accession>A0A9D1QIA5</accession>
<evidence type="ECO:0000313" key="2">
    <source>
        <dbReference type="Proteomes" id="UP000823989"/>
    </source>
</evidence>
<dbReference type="EMBL" id="DXHR01000018">
    <property type="protein sequence ID" value="HIW12687.1"/>
    <property type="molecule type" value="Genomic_DNA"/>
</dbReference>
<proteinExistence type="predicted"/>
<protein>
    <submittedName>
        <fullName evidence="1">Uncharacterized protein</fullName>
    </submittedName>
</protein>
<reference evidence="1" key="2">
    <citation type="submission" date="2021-04" db="EMBL/GenBank/DDBJ databases">
        <authorList>
            <person name="Gilroy R."/>
        </authorList>
    </citation>
    <scope>NUCLEOTIDE SEQUENCE</scope>
    <source>
        <strain evidence="1">ChiHjej13B12-752</strain>
    </source>
</reference>
<comment type="caution">
    <text evidence="1">The sequence shown here is derived from an EMBL/GenBank/DDBJ whole genome shotgun (WGS) entry which is preliminary data.</text>
</comment>
<evidence type="ECO:0000313" key="1">
    <source>
        <dbReference type="EMBL" id="HIW12687.1"/>
    </source>
</evidence>